<evidence type="ECO:0000256" key="4">
    <source>
        <dbReference type="ARBA" id="ARBA00023002"/>
    </source>
</evidence>
<keyword evidence="6 7" id="KW-0503">Monooxygenase</keyword>
<reference evidence="9" key="1">
    <citation type="journal article" date="2019" name="Int. J. Syst. Evol. Microbiol.">
        <title>The Global Catalogue of Microorganisms (GCM) 10K type strain sequencing project: providing services to taxonomists for standard genome sequencing and annotation.</title>
        <authorList>
            <consortium name="The Broad Institute Genomics Platform"/>
            <consortium name="The Broad Institute Genome Sequencing Center for Infectious Disease"/>
            <person name="Wu L."/>
            <person name="Ma J."/>
        </authorList>
    </citation>
    <scope>NUCLEOTIDE SEQUENCE [LARGE SCALE GENOMIC DNA]</scope>
    <source>
        <strain evidence="9">JCM 18303</strain>
    </source>
</reference>
<dbReference type="SUPFAM" id="SSF48264">
    <property type="entry name" value="Cytochrome P450"/>
    <property type="match status" value="1"/>
</dbReference>
<dbReference type="InterPro" id="IPR001128">
    <property type="entry name" value="Cyt_P450"/>
</dbReference>
<comment type="caution">
    <text evidence="8">The sequence shown here is derived from an EMBL/GenBank/DDBJ whole genome shotgun (WGS) entry which is preliminary data.</text>
</comment>
<dbReference type="InterPro" id="IPR050196">
    <property type="entry name" value="Cytochrome_P450_Monoox"/>
</dbReference>
<keyword evidence="5 7" id="KW-0408">Iron</keyword>
<keyword evidence="9" id="KW-1185">Reference proteome</keyword>
<dbReference type="EMBL" id="BAABJP010000048">
    <property type="protein sequence ID" value="GAA5171424.1"/>
    <property type="molecule type" value="Genomic_DNA"/>
</dbReference>
<evidence type="ECO:0000256" key="7">
    <source>
        <dbReference type="RuleBase" id="RU000461"/>
    </source>
</evidence>
<name>A0ABP9R3X0_9PSEU</name>
<evidence type="ECO:0000313" key="8">
    <source>
        <dbReference type="EMBL" id="GAA5171424.1"/>
    </source>
</evidence>
<dbReference type="PROSITE" id="PS00086">
    <property type="entry name" value="CYTOCHROME_P450"/>
    <property type="match status" value="1"/>
</dbReference>
<dbReference type="Pfam" id="PF00067">
    <property type="entry name" value="p450"/>
    <property type="match status" value="1"/>
</dbReference>
<dbReference type="RefSeq" id="WP_185063286.1">
    <property type="nucleotide sequence ID" value="NZ_BAABJP010000048.1"/>
</dbReference>
<dbReference type="InterPro" id="IPR002401">
    <property type="entry name" value="Cyt_P450_E_grp-I"/>
</dbReference>
<proteinExistence type="inferred from homology"/>
<evidence type="ECO:0000256" key="6">
    <source>
        <dbReference type="ARBA" id="ARBA00023033"/>
    </source>
</evidence>
<dbReference type="Proteomes" id="UP001428817">
    <property type="component" value="Unassembled WGS sequence"/>
</dbReference>
<protein>
    <submittedName>
        <fullName evidence="8">Cytochrome P450</fullName>
    </submittedName>
</protein>
<dbReference type="InterPro" id="IPR036396">
    <property type="entry name" value="Cyt_P450_sf"/>
</dbReference>
<dbReference type="Gene3D" id="1.10.630.10">
    <property type="entry name" value="Cytochrome P450"/>
    <property type="match status" value="1"/>
</dbReference>
<organism evidence="8 9">
    <name type="scientific">Pseudonocardia eucalypti</name>
    <dbReference type="NCBI Taxonomy" id="648755"/>
    <lineage>
        <taxon>Bacteria</taxon>
        <taxon>Bacillati</taxon>
        <taxon>Actinomycetota</taxon>
        <taxon>Actinomycetes</taxon>
        <taxon>Pseudonocardiales</taxon>
        <taxon>Pseudonocardiaceae</taxon>
        <taxon>Pseudonocardia</taxon>
    </lineage>
</organism>
<dbReference type="PRINTS" id="PR00463">
    <property type="entry name" value="EP450I"/>
</dbReference>
<sequence>MAGLPTVPGALPVLGHAVPLLRDPLAFLRGLPRIGDLVRVRVGPLRAVVVCDAELTRQVMRNDRVFDKGGVLYEQGREIAGDGLTTCPHARHRRQRRMLQPAFRTDRLAGYGEVIAAEIHAEVSRWRPGEVIDVPARMLTLSTTIAVRTLLSADLSAEETRAATDDLTTVLTGASRAVLTPPPLRGFTGNGRYRRARERLRHRLGAIVAEHRANGAEGAGVLLDALLNTPGITDAEISDQVMTFFFAASETTANAVAWALFLLAGDDRARRRWHAESAAVLAGQPVGHSHLDGLRFTGWVVAEALRLYPPVWLVTRSLAEDTELAGHRLPAGTTVVCSPYLIHRTGFARPDRFDPDRWRDTSTHTALPFGLGARKCIGDQFALAQATMTLAAIGARWRLEPVARARPAAGLSLRPRGLLMRATEPTV</sequence>
<comment type="similarity">
    <text evidence="1 7">Belongs to the cytochrome P450 family.</text>
</comment>
<dbReference type="InterPro" id="IPR017972">
    <property type="entry name" value="Cyt_P450_CS"/>
</dbReference>
<dbReference type="PANTHER" id="PTHR24291">
    <property type="entry name" value="CYTOCHROME P450 FAMILY 4"/>
    <property type="match status" value="1"/>
</dbReference>
<gene>
    <name evidence="8" type="ORF">GCM10023321_69980</name>
</gene>
<evidence type="ECO:0000256" key="2">
    <source>
        <dbReference type="ARBA" id="ARBA00022617"/>
    </source>
</evidence>
<dbReference type="PANTHER" id="PTHR24291:SF50">
    <property type="entry name" value="BIFUNCTIONAL ALBAFLAVENONE MONOOXYGENASE_TERPENE SYNTHASE"/>
    <property type="match status" value="1"/>
</dbReference>
<accession>A0ABP9R3X0</accession>
<evidence type="ECO:0000313" key="9">
    <source>
        <dbReference type="Proteomes" id="UP001428817"/>
    </source>
</evidence>
<keyword evidence="2 7" id="KW-0349">Heme</keyword>
<evidence type="ECO:0000256" key="5">
    <source>
        <dbReference type="ARBA" id="ARBA00023004"/>
    </source>
</evidence>
<evidence type="ECO:0000256" key="1">
    <source>
        <dbReference type="ARBA" id="ARBA00010617"/>
    </source>
</evidence>
<keyword evidence="3 7" id="KW-0479">Metal-binding</keyword>
<keyword evidence="4 7" id="KW-0560">Oxidoreductase</keyword>
<dbReference type="PRINTS" id="PR00385">
    <property type="entry name" value="P450"/>
</dbReference>
<evidence type="ECO:0000256" key="3">
    <source>
        <dbReference type="ARBA" id="ARBA00022723"/>
    </source>
</evidence>